<evidence type="ECO:0000256" key="2">
    <source>
        <dbReference type="ARBA" id="ARBA00022475"/>
    </source>
</evidence>
<feature type="transmembrane region" description="Helical" evidence="6">
    <location>
        <begin position="91"/>
        <end position="114"/>
    </location>
</feature>
<dbReference type="PANTHER" id="PTHR30213:SF1">
    <property type="entry name" value="INNER MEMBRANE PROTEIN YHJD"/>
    <property type="match status" value="1"/>
</dbReference>
<dbReference type="PIRSF" id="PIRSF035875">
    <property type="entry name" value="RNase_BN"/>
    <property type="match status" value="1"/>
</dbReference>
<dbReference type="PANTHER" id="PTHR30213">
    <property type="entry name" value="INNER MEMBRANE PROTEIN YHJD"/>
    <property type="match status" value="1"/>
</dbReference>
<sequence>MKTLLQTSWQILKESKKNFQQGEPIVYSAAIAFFTIFSLPAILIFLSFFGSLFFTEAAVQQKLVKHIEELISREAATQVSEVLANLTDIPVSFWGIVIGLAVIIKSATIIFFIVQKALNAVWQVRVKHQVNYLTLLKHRVPTLLVVASLGFLFMTSILLEMVLSIYSEQLQDLFEEYLSPAIRTINTAFNILMMLMFFTAIHKVLPDAQVGWKNALSGGIITSVLFLFGKEVINLILENVKITGIYATAGSLVVLLLWVFYSAVILMLGAEVTKAYADYHKRAIAPSEIAIKYKRVRQREPDES</sequence>
<keyword evidence="2" id="KW-1003">Cell membrane</keyword>
<feature type="transmembrane region" description="Helical" evidence="6">
    <location>
        <begin position="143"/>
        <end position="167"/>
    </location>
</feature>
<dbReference type="EMBL" id="FOOT01000007">
    <property type="protein sequence ID" value="SFH20923.1"/>
    <property type="molecule type" value="Genomic_DNA"/>
</dbReference>
<keyword evidence="3 6" id="KW-0812">Transmembrane</keyword>
<dbReference type="RefSeq" id="WP_175491119.1">
    <property type="nucleotide sequence ID" value="NZ_FOOT01000007.1"/>
</dbReference>
<protein>
    <submittedName>
        <fullName evidence="7">Membrane protein</fullName>
    </submittedName>
</protein>
<dbReference type="AlphaFoldDB" id="A0A1I2Y5I3"/>
<keyword evidence="5 6" id="KW-0472">Membrane</keyword>
<proteinExistence type="predicted"/>
<feature type="transmembrane region" description="Helical" evidence="6">
    <location>
        <begin position="187"/>
        <end position="205"/>
    </location>
</feature>
<dbReference type="Proteomes" id="UP000198724">
    <property type="component" value="Unassembled WGS sequence"/>
</dbReference>
<name>A0A1I2Y5I3_9BACT</name>
<organism evidence="7 8">
    <name type="scientific">Pontibacter chinhatensis</name>
    <dbReference type="NCBI Taxonomy" id="1436961"/>
    <lineage>
        <taxon>Bacteria</taxon>
        <taxon>Pseudomonadati</taxon>
        <taxon>Bacteroidota</taxon>
        <taxon>Cytophagia</taxon>
        <taxon>Cytophagales</taxon>
        <taxon>Hymenobacteraceae</taxon>
        <taxon>Pontibacter</taxon>
    </lineage>
</organism>
<accession>A0A1I2Y5I3</accession>
<evidence type="ECO:0000313" key="8">
    <source>
        <dbReference type="Proteomes" id="UP000198724"/>
    </source>
</evidence>
<evidence type="ECO:0000313" key="7">
    <source>
        <dbReference type="EMBL" id="SFH20923.1"/>
    </source>
</evidence>
<keyword evidence="4 6" id="KW-1133">Transmembrane helix</keyword>
<feature type="transmembrane region" description="Helical" evidence="6">
    <location>
        <begin position="217"/>
        <end position="237"/>
    </location>
</feature>
<evidence type="ECO:0000256" key="5">
    <source>
        <dbReference type="ARBA" id="ARBA00023136"/>
    </source>
</evidence>
<evidence type="ECO:0000256" key="4">
    <source>
        <dbReference type="ARBA" id="ARBA00022989"/>
    </source>
</evidence>
<comment type="subcellular location">
    <subcellularLocation>
        <location evidence="1">Cell membrane</location>
        <topology evidence="1">Multi-pass membrane protein</topology>
    </subcellularLocation>
</comment>
<evidence type="ECO:0000256" key="3">
    <source>
        <dbReference type="ARBA" id="ARBA00022692"/>
    </source>
</evidence>
<dbReference type="GO" id="GO:0005886">
    <property type="term" value="C:plasma membrane"/>
    <property type="evidence" value="ECO:0007669"/>
    <property type="project" value="UniProtKB-SubCell"/>
</dbReference>
<dbReference type="InterPro" id="IPR017039">
    <property type="entry name" value="Virul_fac_BrkB"/>
</dbReference>
<evidence type="ECO:0000256" key="6">
    <source>
        <dbReference type="SAM" id="Phobius"/>
    </source>
</evidence>
<dbReference type="Pfam" id="PF03631">
    <property type="entry name" value="Virul_fac_BrkB"/>
    <property type="match status" value="1"/>
</dbReference>
<feature type="transmembrane region" description="Helical" evidence="6">
    <location>
        <begin position="243"/>
        <end position="268"/>
    </location>
</feature>
<gene>
    <name evidence="7" type="ORF">SAMN05421739_10783</name>
</gene>
<evidence type="ECO:0000256" key="1">
    <source>
        <dbReference type="ARBA" id="ARBA00004651"/>
    </source>
</evidence>
<keyword evidence="8" id="KW-1185">Reference proteome</keyword>
<feature type="transmembrane region" description="Helical" evidence="6">
    <location>
        <begin position="25"/>
        <end position="54"/>
    </location>
</feature>
<reference evidence="8" key="1">
    <citation type="submission" date="2016-10" db="EMBL/GenBank/DDBJ databases">
        <authorList>
            <person name="Varghese N."/>
            <person name="Submissions S."/>
        </authorList>
    </citation>
    <scope>NUCLEOTIDE SEQUENCE [LARGE SCALE GENOMIC DNA]</scope>
    <source>
        <strain evidence="8">LP51</strain>
    </source>
</reference>